<feature type="compositionally biased region" description="Basic and acidic residues" evidence="1">
    <location>
        <begin position="8"/>
        <end position="34"/>
    </location>
</feature>
<protein>
    <submittedName>
        <fullName evidence="4">Serine-rich adhesin for platelets</fullName>
    </submittedName>
</protein>
<feature type="compositionally biased region" description="Basic and acidic residues" evidence="1">
    <location>
        <begin position="2657"/>
        <end position="2666"/>
    </location>
</feature>
<feature type="compositionally biased region" description="Basic and acidic residues" evidence="1">
    <location>
        <begin position="1437"/>
        <end position="1452"/>
    </location>
</feature>
<feature type="compositionally biased region" description="Basic and acidic residues" evidence="1">
    <location>
        <begin position="2582"/>
        <end position="2601"/>
    </location>
</feature>
<feature type="compositionally biased region" description="Low complexity" evidence="1">
    <location>
        <begin position="1613"/>
        <end position="1628"/>
    </location>
</feature>
<evidence type="ECO:0000313" key="4">
    <source>
        <dbReference type="RefSeq" id="XP_012941018.1"/>
    </source>
</evidence>
<feature type="compositionally biased region" description="Low complexity" evidence="1">
    <location>
        <begin position="1226"/>
        <end position="1251"/>
    </location>
</feature>
<dbReference type="Proteomes" id="UP000694888">
    <property type="component" value="Unplaced"/>
</dbReference>
<feature type="compositionally biased region" description="Basic and acidic residues" evidence="1">
    <location>
        <begin position="1252"/>
        <end position="1262"/>
    </location>
</feature>
<dbReference type="InterPro" id="IPR035899">
    <property type="entry name" value="DBL_dom_sf"/>
</dbReference>
<feature type="compositionally biased region" description="Low complexity" evidence="1">
    <location>
        <begin position="2511"/>
        <end position="2528"/>
    </location>
</feature>
<feature type="compositionally biased region" description="Polar residues" evidence="1">
    <location>
        <begin position="2633"/>
        <end position="2644"/>
    </location>
</feature>
<feature type="region of interest" description="Disordered" evidence="1">
    <location>
        <begin position="1"/>
        <end position="54"/>
    </location>
</feature>
<sequence length="2666" mass="289836">MDEDSDVDKELDSSSLADLHHGLDSSLDESRDGASGDGASTPTHDISTMDPRISRLQDDQVALLQEMVQEMKQEFQAAFTQLAKLPDRDSGSSSRGSGGVDQQQQQQQQERMQQQQRQLDDLTEAVHAIKSQLSALTLTVEELRKENSCLRGEQENMRERLANNTPSSHTDGGPATTNGHSRRAQVQTAVPRLTVANSQDEGQETEWRGQLPEVPVLSEDGFPSSDMAALPSAVENEVTALACRSLSLTQALGEKCLNLNLSESSDEEGEENRRASHYTPRAAQATEEDSGNRRHSLPSATGLPSLTRNRDVDRAAHRQRAVKELADSERDYCSRLWSLLNTYLTPLQTAGFLSAQELDVLFPPYLDQLYAQHCHICTGLQDRLVHWTHMGVVADLLSRVTESHSEDSVMNLYREYVEDLPTAVTCLRRALSQSPNFKSFLKAIKQSSCEREDLFSLLLAPVQHLPKYLLQLQQIARPTPPTHPDYPLLQTTLRQLQSFVERLNVDLSAAMQDLARDSHVGSSADTSQTVSARDSGINSTEEDMTSARAFAKSDHGRVLPEWLEDPYYDPKQQQHHNIGPAFRRQLPRPSVPSRMGALSQPDLTAYSSYPDPRMFSHVPRSQSVMPTGLEGSGEIIGPRARKFKVRKRQPSPSYNPPAPSGHEIFMRTASPRSRPSSAIDFLSHSNTYHSPHYNDSPARAHGYPGPQPRPHSALGPYVLDSQHRPTIISRKHLRRSQPPMPTSNDFMLSSHGLPASMPSHSPHMRGPPLSAHDLLPSRPSPYPTATMLDVEDDEDDTRASDSHSLATTGSHHHSSSHGSNDGHELDLDLIQHRLEQQGGRSGRHQPVRREFSSEEVTQSLAEKLWSDANLSAGRDMEDEEEEEVESVLRGGCEPSDHMTSIASYVEKSTTALKQMAGEQRNGISANASMRGQREQQGKDRKGTLSTLVCTVNQSKIDSELYELSHSLDERDLSSSSEHNGKPLTSSRGPPDVLASTNGQESSPNGKYFSESDRNGGGGVAVGSDPSLNGQSLEHHKRNGVEAAHKEKQRAHGGDLHSVSKSNQQFLLSLTQKSIASGVGASNGVSEAHLVQKDYNRAPVSEKLNSSPRSAGSHTGLDREVARNGIDDEDSSLNDAPSDSQGHSLPSALLRGNKYSPRQTAVTSTSTAGRSPRLSQPLPPPSFNSPLLDPNESLTVSEGTSKSSTLSTSSLSQRGNSPVSGAQRPYSSLYPTSSSSSSSNKCEGPSSSSSSSHKSEQMSRDQTKISTASVELQLHNNSTHTQLFSTSLSSISSKNTTGPPLETAIDSSPRSYNGETDDPDHLDLPPLEVTDLSQSTEVERGKKRDGRKKGKDVGKYGSDSGPPKAAEDPVSARKKMHLKASIKNLFTKKRGRVILADVEREVVMEMASAATARHQSPPPTSSPTATEDSVGKKGGPTRMDKTMFEPVKPEKTSSSDPSAFEIKTRKDQCSSTSSPVKVNRQLHSAVSAHDKTSSLTSTSSAGISHQVNGHGGRSESSFRIFGFPRKQCSEIFELSPANTRRPEFEIPSSRGHGQTELSKQPSVQHFQVSVGTDESHLSQVSPSNSHAQERLSPSSLSSSPPQQLCPVTQAQSLSTSFPSQQTSHTPQPQDLSTSREKSSMVFTNPANCSKKISSSSKQNEKELRNSKLNEKKSLKREVGPKELSQSLEKTDKRHEQQGSKPVHCQKCLGKSRKTAATVSSVVGGCETATQVPGVSKTQKLSPPHPNVSVVKSEVTGAAQNDDKISATPYKMGHSTSGRGYSYKDRPNIAMCERVKSLPYVDDPVDFCFSDCLKPCADAILLYETSQNKRMTSSYPLCSEKQAKIAGSVRGNKSHVADRSFERPLICSNGVKEEQVDQGITAQRDLLNSHIQNKAPCQKDLSQVLSPSLSSAEVTTNQATAVGEPLSQPCVSEGLLFDPSPIHPKVHPKPGQDSSTPNPSPSSAVSETVVMSGPRDQLAKTSFTSFSSNSSVTSSDSNNERVVCRGVGGRACPVVRHHDTNLDNSSCLAKSYDKTALLPDVPSDGDSPPRLPPEDKDYFQHKYRLYFDEDERLEARSNTTAKPLQTVVTSTSQELTDNLQQHLTTHKHKLPKKKSHGQNALTPSPSGAGNFKTSPTSLCSTQNGSRNQETSLCPVTPMTSMASHESSCTGLGIPKRTTISDHKAVNVADRLENTSPDTLLVNGTSSAASSVSEESCQTVVYVPPSTGRLCTRELSLSSSGENMLSENKNSHTKSVMISAEKNPSVAETGPSPSLPNGLPKCYIVDDFSNNAVGHVQLAHSMKPSSQPPVGNQHRLRQSPPNDLTGQIPHTRPESYPSGKTLKIPFPENSGVHQHTNSHRNFFSVLPYNDYVVSKPKTSSPSSTQNSLLGNHTESAENNLDLSNTSSKQYYYAGGPTGSNRQGEWMLNGDIPTLSAATKPSSGHRRMPIMMSGIAHSSMNAAEPAGHSKRHSHSHSHSHSHNYARRSFDSHDFFAAHSLGPKSLFFCDSLAQNSSSSTPSPPESFTSFTLSHHLNSHRQSKQPPSEGIRHGSSARAELSTVKVKDEKKSRSGKSSGTRENSQRNSRHDGSHRETGGSGRNKGDNRVPLINLQAGPDLLPMNENVHSEGTFSDRHQNSAPPKKSQSLFSKLAHSPLAFFSRDSKSSDQPK</sequence>
<keyword evidence="3" id="KW-1185">Reference proteome</keyword>
<feature type="compositionally biased region" description="Polar residues" evidence="1">
    <location>
        <begin position="520"/>
        <end position="539"/>
    </location>
</feature>
<feature type="compositionally biased region" description="Polar residues" evidence="1">
    <location>
        <begin position="1950"/>
        <end position="1964"/>
    </location>
</feature>
<feature type="compositionally biased region" description="Basic and acidic residues" evidence="1">
    <location>
        <begin position="931"/>
        <end position="941"/>
    </location>
</feature>
<dbReference type="PANTHER" id="PTHR46944:SF1">
    <property type="entry name" value="RHO GUANINE NUCLEOTIDE EXCHANGE FACTOR 33"/>
    <property type="match status" value="1"/>
</dbReference>
<feature type="compositionally biased region" description="Basic residues" evidence="1">
    <location>
        <begin position="639"/>
        <end position="649"/>
    </location>
</feature>
<dbReference type="SUPFAM" id="SSF48065">
    <property type="entry name" value="DBL homology domain (DH-domain)"/>
    <property type="match status" value="1"/>
</dbReference>
<feature type="region of interest" description="Disordered" evidence="1">
    <location>
        <begin position="79"/>
        <end position="119"/>
    </location>
</feature>
<feature type="compositionally biased region" description="Basic residues" evidence="1">
    <location>
        <begin position="2103"/>
        <end position="2114"/>
    </location>
</feature>
<feature type="compositionally biased region" description="Polar residues" evidence="1">
    <location>
        <begin position="1639"/>
        <end position="1656"/>
    </location>
</feature>
<dbReference type="GeneID" id="101857266"/>
<feature type="compositionally biased region" description="Basic and acidic residues" evidence="1">
    <location>
        <begin position="1657"/>
        <end position="1679"/>
    </location>
</feature>
<feature type="region of interest" description="Disordered" evidence="1">
    <location>
        <begin position="2298"/>
        <end position="2335"/>
    </location>
</feature>
<feature type="compositionally biased region" description="Polar residues" evidence="1">
    <location>
        <begin position="1263"/>
        <end position="1277"/>
    </location>
</feature>
<feature type="compositionally biased region" description="Low complexity" evidence="1">
    <location>
        <begin position="669"/>
        <end position="678"/>
    </location>
</feature>
<feature type="compositionally biased region" description="Basic and acidic residues" evidence="1">
    <location>
        <begin position="1115"/>
        <end position="1125"/>
    </location>
</feature>
<feature type="compositionally biased region" description="Polar residues" evidence="1">
    <location>
        <begin position="162"/>
        <end position="187"/>
    </location>
</feature>
<feature type="region of interest" description="Disordered" evidence="1">
    <location>
        <begin position="1094"/>
        <end position="1277"/>
    </location>
</feature>
<dbReference type="InterPro" id="IPR001331">
    <property type="entry name" value="GDS_CDC24_CS"/>
</dbReference>
<feature type="compositionally biased region" description="Low complexity" evidence="1">
    <location>
        <begin position="1590"/>
        <end position="1603"/>
    </location>
</feature>
<feature type="region of interest" description="Disordered" evidence="1">
    <location>
        <begin position="1289"/>
        <end position="1374"/>
    </location>
</feature>
<feature type="domain" description="DH" evidence="2">
    <location>
        <begin position="317"/>
        <end position="506"/>
    </location>
</feature>
<dbReference type="SMART" id="SM00325">
    <property type="entry name" value="RhoGEF"/>
    <property type="match status" value="1"/>
</dbReference>
<feature type="region of interest" description="Disordered" evidence="1">
    <location>
        <begin position="967"/>
        <end position="1057"/>
    </location>
</feature>
<reference evidence="4" key="1">
    <citation type="submission" date="2025-08" db="UniProtKB">
        <authorList>
            <consortium name="RefSeq"/>
        </authorList>
    </citation>
    <scope>IDENTIFICATION</scope>
</reference>
<dbReference type="InterPro" id="IPR042849">
    <property type="entry name" value="ARHGEF33"/>
</dbReference>
<feature type="region of interest" description="Disordered" evidence="1">
    <location>
        <begin position="1978"/>
        <end position="1997"/>
    </location>
</feature>
<dbReference type="Pfam" id="PF00621">
    <property type="entry name" value="RhoGEF"/>
    <property type="match status" value="1"/>
</dbReference>
<feature type="compositionally biased region" description="Polar residues" evidence="1">
    <location>
        <begin position="1155"/>
        <end position="1168"/>
    </location>
</feature>
<dbReference type="PROSITE" id="PS00741">
    <property type="entry name" value="DH_1"/>
    <property type="match status" value="1"/>
</dbReference>
<dbReference type="InterPro" id="IPR000219">
    <property type="entry name" value="DH_dom"/>
</dbReference>
<proteinExistence type="predicted"/>
<feature type="region of interest" description="Disordered" evidence="1">
    <location>
        <begin position="2103"/>
        <end position="2147"/>
    </location>
</feature>
<feature type="region of interest" description="Disordered" evidence="1">
    <location>
        <begin position="618"/>
        <end position="823"/>
    </location>
</feature>
<feature type="compositionally biased region" description="Basic residues" evidence="1">
    <location>
        <begin position="2464"/>
        <end position="2479"/>
    </location>
</feature>
<dbReference type="PROSITE" id="PS50010">
    <property type="entry name" value="DH_2"/>
    <property type="match status" value="1"/>
</dbReference>
<feature type="region of interest" description="Disordered" evidence="1">
    <location>
        <begin position="1931"/>
        <end position="1972"/>
    </location>
</feature>
<dbReference type="CDD" id="cd00160">
    <property type="entry name" value="RhoGEF"/>
    <property type="match status" value="1"/>
</dbReference>
<feature type="compositionally biased region" description="Basic and acidic residues" evidence="1">
    <location>
        <begin position="1038"/>
        <end position="1054"/>
    </location>
</feature>
<evidence type="ECO:0000256" key="1">
    <source>
        <dbReference type="SAM" id="MobiDB-lite"/>
    </source>
</evidence>
<feature type="compositionally biased region" description="Low complexity" evidence="1">
    <location>
        <begin position="1979"/>
        <end position="1995"/>
    </location>
</feature>
<feature type="compositionally biased region" description="Polar residues" evidence="1">
    <location>
        <begin position="1304"/>
        <end position="1313"/>
    </location>
</feature>
<dbReference type="Gene3D" id="1.20.900.10">
    <property type="entry name" value="Dbl homology (DH) domain"/>
    <property type="match status" value="1"/>
</dbReference>
<feature type="region of interest" description="Disordered" evidence="1">
    <location>
        <begin position="919"/>
        <end position="941"/>
    </location>
</feature>
<feature type="compositionally biased region" description="Basic and acidic residues" evidence="1">
    <location>
        <begin position="149"/>
        <end position="161"/>
    </location>
</feature>
<feature type="compositionally biased region" description="Polar residues" evidence="1">
    <location>
        <begin position="1468"/>
        <end position="1483"/>
    </location>
</feature>
<feature type="region of interest" description="Disordered" evidence="1">
    <location>
        <begin position="1532"/>
        <end position="1701"/>
    </location>
</feature>
<feature type="region of interest" description="Disordered" evidence="1">
    <location>
        <begin position="149"/>
        <end position="187"/>
    </location>
</feature>
<feature type="compositionally biased region" description="Polar residues" evidence="1">
    <location>
        <begin position="1550"/>
        <end position="1585"/>
    </location>
</feature>
<organism evidence="3 4">
    <name type="scientific">Aplysia californica</name>
    <name type="common">California sea hare</name>
    <dbReference type="NCBI Taxonomy" id="6500"/>
    <lineage>
        <taxon>Eukaryota</taxon>
        <taxon>Metazoa</taxon>
        <taxon>Spiralia</taxon>
        <taxon>Lophotrochozoa</taxon>
        <taxon>Mollusca</taxon>
        <taxon>Gastropoda</taxon>
        <taxon>Heterobranchia</taxon>
        <taxon>Euthyneura</taxon>
        <taxon>Tectipleura</taxon>
        <taxon>Aplysiida</taxon>
        <taxon>Aplysioidea</taxon>
        <taxon>Aplysiidae</taxon>
        <taxon>Aplysia</taxon>
    </lineage>
</organism>
<feature type="region of interest" description="Disordered" evidence="1">
    <location>
        <begin position="2456"/>
        <end position="2479"/>
    </location>
</feature>
<feature type="region of interest" description="Disordered" evidence="1">
    <location>
        <begin position="518"/>
        <end position="544"/>
    </location>
</feature>
<dbReference type="RefSeq" id="XP_012941018.1">
    <property type="nucleotide sequence ID" value="XM_013085564.2"/>
</dbReference>
<name>A0ABM1A553_APLCA</name>
<feature type="region of interest" description="Disordered" evidence="1">
    <location>
        <begin position="2508"/>
        <end position="2666"/>
    </location>
</feature>
<accession>A0ABM1A553</accession>
<feature type="compositionally biased region" description="Low complexity" evidence="1">
    <location>
        <begin position="91"/>
        <end position="117"/>
    </location>
</feature>
<feature type="compositionally biased region" description="Polar residues" evidence="1">
    <location>
        <begin position="1102"/>
        <end position="1112"/>
    </location>
</feature>
<feature type="compositionally biased region" description="Basic and acidic residues" evidence="1">
    <location>
        <begin position="1687"/>
        <end position="1696"/>
    </location>
</feature>
<feature type="compositionally biased region" description="Polar residues" evidence="1">
    <location>
        <begin position="994"/>
        <end position="1004"/>
    </location>
</feature>
<feature type="compositionally biased region" description="Polar residues" evidence="1">
    <location>
        <begin position="2115"/>
        <end position="2147"/>
    </location>
</feature>
<evidence type="ECO:0000313" key="3">
    <source>
        <dbReference type="Proteomes" id="UP000694888"/>
    </source>
</evidence>
<feature type="compositionally biased region" description="Low complexity" evidence="1">
    <location>
        <begin position="1199"/>
        <end position="1211"/>
    </location>
</feature>
<gene>
    <name evidence="4" type="primary">LOC101857266</name>
</gene>
<feature type="region of interest" description="Disordered" evidence="1">
    <location>
        <begin position="1407"/>
        <end position="1514"/>
    </location>
</feature>
<feature type="region of interest" description="Disordered" evidence="1">
    <location>
        <begin position="263"/>
        <end position="314"/>
    </location>
</feature>
<feature type="compositionally biased region" description="Polar residues" evidence="1">
    <location>
        <begin position="298"/>
        <end position="307"/>
    </location>
</feature>
<feature type="compositionally biased region" description="Polar residues" evidence="1">
    <location>
        <begin position="1132"/>
        <end position="1143"/>
    </location>
</feature>
<evidence type="ECO:0000259" key="2">
    <source>
        <dbReference type="PROSITE" id="PS50010"/>
    </source>
</evidence>
<dbReference type="PANTHER" id="PTHR46944">
    <property type="entry name" value="RHO GUANINE NUCLEOTIDE EXCHANGE FACTOR 33"/>
    <property type="match status" value="1"/>
</dbReference>